<comment type="caution">
    <text evidence="1">The sequence shown here is derived from an EMBL/GenBank/DDBJ whole genome shotgun (WGS) entry which is preliminary data.</text>
</comment>
<reference evidence="1 2" key="1">
    <citation type="submission" date="2019-03" db="EMBL/GenBank/DDBJ databases">
        <title>First draft genome of Liparis tanakae, snailfish: a comprehensive survey of snailfish specific genes.</title>
        <authorList>
            <person name="Kim W."/>
            <person name="Song I."/>
            <person name="Jeong J.-H."/>
            <person name="Kim D."/>
            <person name="Kim S."/>
            <person name="Ryu S."/>
            <person name="Song J.Y."/>
            <person name="Lee S.K."/>
        </authorList>
    </citation>
    <scope>NUCLEOTIDE SEQUENCE [LARGE SCALE GENOMIC DNA]</scope>
    <source>
        <tissue evidence="1">Muscle</tissue>
    </source>
</reference>
<sequence>MRSTLGEEKSTSDLGFIRSLAPAEIGRKTVDQQQGIDYLKQTFHRHHEDSDCGNGLKGACGECAVLSEETNFPSTLQRKNMLMLNYVLAMPNI</sequence>
<dbReference type="AlphaFoldDB" id="A0A4Z2H9V0"/>
<gene>
    <name evidence="1" type="ORF">EYF80_027198</name>
</gene>
<organism evidence="1 2">
    <name type="scientific">Liparis tanakae</name>
    <name type="common">Tanaka's snailfish</name>
    <dbReference type="NCBI Taxonomy" id="230148"/>
    <lineage>
        <taxon>Eukaryota</taxon>
        <taxon>Metazoa</taxon>
        <taxon>Chordata</taxon>
        <taxon>Craniata</taxon>
        <taxon>Vertebrata</taxon>
        <taxon>Euteleostomi</taxon>
        <taxon>Actinopterygii</taxon>
        <taxon>Neopterygii</taxon>
        <taxon>Teleostei</taxon>
        <taxon>Neoteleostei</taxon>
        <taxon>Acanthomorphata</taxon>
        <taxon>Eupercaria</taxon>
        <taxon>Perciformes</taxon>
        <taxon>Cottioidei</taxon>
        <taxon>Cottales</taxon>
        <taxon>Liparidae</taxon>
        <taxon>Liparis</taxon>
    </lineage>
</organism>
<name>A0A4Z2H9V0_9TELE</name>
<dbReference type="Proteomes" id="UP000314294">
    <property type="component" value="Unassembled WGS sequence"/>
</dbReference>
<accession>A0A4Z2H9V0</accession>
<keyword evidence="2" id="KW-1185">Reference proteome</keyword>
<evidence type="ECO:0000313" key="2">
    <source>
        <dbReference type="Proteomes" id="UP000314294"/>
    </source>
</evidence>
<protein>
    <submittedName>
        <fullName evidence="1">Uncharacterized protein</fullName>
    </submittedName>
</protein>
<dbReference type="EMBL" id="SRLO01000290">
    <property type="protein sequence ID" value="TNN62599.1"/>
    <property type="molecule type" value="Genomic_DNA"/>
</dbReference>
<proteinExistence type="predicted"/>
<evidence type="ECO:0000313" key="1">
    <source>
        <dbReference type="EMBL" id="TNN62599.1"/>
    </source>
</evidence>